<dbReference type="Proteomes" id="UP000314011">
    <property type="component" value="Unassembled WGS sequence"/>
</dbReference>
<gene>
    <name evidence="1" type="ORF">FHY64_17370</name>
</gene>
<reference evidence="1 2" key="1">
    <citation type="submission" date="2019-06" db="EMBL/GenBank/DDBJ databases">
        <title>Genome of new Rhodobacteraceae sp. SM1903.</title>
        <authorList>
            <person name="Ren X."/>
        </authorList>
    </citation>
    <scope>NUCLEOTIDE SEQUENCE [LARGE SCALE GENOMIC DNA]</scope>
    <source>
        <strain evidence="1 2">SM1903</strain>
    </source>
</reference>
<sequence>MRPFLPIAAVLLATSAWGETSLEVPDFAGAAVSEEEGLSAWDRIEAVLTHPRCVNCHVEEGAPPMWSGPEFGEAHPHGMNIQGGESRIGAELLPCQTCHRTSTAPNDVPHAPPHAGLDWRLAPAEFVWFDRPGAEICAQLRDPDRNGGRDGDGLVEHILHDVESDGFIAWGFAPGAGRESAPGSLQDHLDDTARWVAAGMPCP</sequence>
<organism evidence="1 2">
    <name type="scientific">Pelagovum pacificum</name>
    <dbReference type="NCBI Taxonomy" id="2588711"/>
    <lineage>
        <taxon>Bacteria</taxon>
        <taxon>Pseudomonadati</taxon>
        <taxon>Pseudomonadota</taxon>
        <taxon>Alphaproteobacteria</taxon>
        <taxon>Rhodobacterales</taxon>
        <taxon>Paracoccaceae</taxon>
        <taxon>Pelagovum</taxon>
    </lineage>
</organism>
<accession>A0A5C5GA44</accession>
<proteinExistence type="predicted"/>
<dbReference type="InterPro" id="IPR036280">
    <property type="entry name" value="Multihaem_cyt_sf"/>
</dbReference>
<dbReference type="EMBL" id="VFFF01000003">
    <property type="protein sequence ID" value="TNY30878.1"/>
    <property type="molecule type" value="Genomic_DNA"/>
</dbReference>
<evidence type="ECO:0000313" key="2">
    <source>
        <dbReference type="Proteomes" id="UP000314011"/>
    </source>
</evidence>
<dbReference type="AlphaFoldDB" id="A0A5C5GA44"/>
<dbReference type="OrthoDB" id="656942at2"/>
<protein>
    <recommendedName>
        <fullName evidence="3">Cytochrome c domain-containing protein</fullName>
    </recommendedName>
</protein>
<comment type="caution">
    <text evidence="1">The sequence shown here is derived from an EMBL/GenBank/DDBJ whole genome shotgun (WGS) entry which is preliminary data.</text>
</comment>
<dbReference type="RefSeq" id="WP_140197143.1">
    <property type="nucleotide sequence ID" value="NZ_CP065915.1"/>
</dbReference>
<evidence type="ECO:0008006" key="3">
    <source>
        <dbReference type="Google" id="ProtNLM"/>
    </source>
</evidence>
<dbReference type="SUPFAM" id="SSF48695">
    <property type="entry name" value="Multiheme cytochromes"/>
    <property type="match status" value="1"/>
</dbReference>
<keyword evidence="2" id="KW-1185">Reference proteome</keyword>
<name>A0A5C5GA44_9RHOB</name>
<evidence type="ECO:0000313" key="1">
    <source>
        <dbReference type="EMBL" id="TNY30878.1"/>
    </source>
</evidence>